<comment type="similarity">
    <text evidence="5">Belongs to the glycosyl hydrolase.</text>
</comment>
<accession>A0A3E2DEL7</accession>
<dbReference type="RefSeq" id="WP_117189378.1">
    <property type="nucleotide sequence ID" value="NZ_NOWI01000006.1"/>
</dbReference>
<feature type="binding site" evidence="7">
    <location>
        <position position="421"/>
    </location>
    <ligand>
        <name>substrate</name>
    </ligand>
</feature>
<evidence type="ECO:0000259" key="8">
    <source>
        <dbReference type="Pfam" id="PF16875"/>
    </source>
</evidence>
<proteinExistence type="inferred from homology"/>
<keyword evidence="4 5" id="KW-0326">Glycosidase</keyword>
<reference evidence="9 10" key="1">
    <citation type="submission" date="2017-07" db="EMBL/GenBank/DDBJ databases">
        <authorList>
            <person name="Sun Z.S."/>
            <person name="Albrecht U."/>
            <person name="Echele G."/>
            <person name="Lee C.C."/>
        </authorList>
    </citation>
    <scope>NUCLEOTIDE SEQUENCE [LARGE SCALE GENOMIC DNA]</scope>
    <source>
        <strain evidence="9 10">P16-029</strain>
    </source>
</reference>
<organism evidence="9 10">
    <name type="scientific">Cutibacterium avidum</name>
    <dbReference type="NCBI Taxonomy" id="33010"/>
    <lineage>
        <taxon>Bacteria</taxon>
        <taxon>Bacillati</taxon>
        <taxon>Actinomycetota</taxon>
        <taxon>Actinomycetes</taxon>
        <taxon>Propionibacteriales</taxon>
        <taxon>Propionibacteriaceae</taxon>
        <taxon>Cutibacterium</taxon>
    </lineage>
</organism>
<dbReference type="PANTHER" id="PTHR43053">
    <property type="entry name" value="GLYCOSIDASE FAMILY 31"/>
    <property type="match status" value="1"/>
</dbReference>
<dbReference type="SUPFAM" id="SSF51445">
    <property type="entry name" value="(Trans)glycosidases"/>
    <property type="match status" value="1"/>
</dbReference>
<dbReference type="InterPro" id="IPR031704">
    <property type="entry name" value="Glyco_hydro_36_N"/>
</dbReference>
<evidence type="ECO:0000256" key="1">
    <source>
        <dbReference type="ARBA" id="ARBA00001255"/>
    </source>
</evidence>
<evidence type="ECO:0000256" key="6">
    <source>
        <dbReference type="PIRSR" id="PIRSR005536-1"/>
    </source>
</evidence>
<feature type="binding site" evidence="7">
    <location>
        <begin position="344"/>
        <end position="345"/>
    </location>
    <ligand>
        <name>substrate</name>
    </ligand>
</feature>
<dbReference type="CDD" id="cd14791">
    <property type="entry name" value="GH36"/>
    <property type="match status" value="1"/>
</dbReference>
<evidence type="ECO:0000256" key="2">
    <source>
        <dbReference type="ARBA" id="ARBA00012755"/>
    </source>
</evidence>
<dbReference type="Proteomes" id="UP000259211">
    <property type="component" value="Unassembled WGS sequence"/>
</dbReference>
<feature type="binding site" evidence="7">
    <location>
        <begin position="454"/>
        <end position="458"/>
    </location>
    <ligand>
        <name>substrate</name>
    </ligand>
</feature>
<evidence type="ECO:0000313" key="10">
    <source>
        <dbReference type="Proteomes" id="UP000259211"/>
    </source>
</evidence>
<comment type="caution">
    <text evidence="9">The sequence shown here is derived from an EMBL/GenBank/DDBJ whole genome shotgun (WGS) entry which is preliminary data.</text>
</comment>
<name>A0A3E2DEL7_9ACTN</name>
<sequence>MKGTNIHLHTAGVSLVISVVDDRQASITYWGRDLGHLNAHLAEDMRSSCIQTQVGNSIDEPVHVALLPQSGDGWLGRPGIEGHRESRSGFSPQLHTTAVRLDGREVEEFAEASTGTLEVDSVDPDAGIALTSTLTMLPSGLVTVSSRLSNTGSDDYHLDSLQHCAPVPFEASEILDFTGRWGLEHTPQRTPVSYGTHCREVRRGVTGPDTAWVMHVGTPGFGFRHGEIWATHLAWSGNNRYYVEKLVQGFQVMAAGEILLPGEVVLHPRESYTSPDLYLNHAIGLDGVAARFHDHVRHNLHPLAPDRPVSLNVWEAVYFDQNLDKLITLADRAAAVGVERYVVDDGWFGSRRDDRSGLGDWTVSPDVWPNGLHPLVNHVKSLGMQFGLWFEPEMVNEDSDLARNHPDWLMAPGERLPRQWRHQQVLNLTIPQAWQYIHDSVAAIIEEYGLNYIKWDHNRNLLESGTRATGVPAVHEQTLATYRLIETLLAEHPGLEIESCSSGGSRVDLELMRRCSRIWVSDCIDPLERQTMLRWAKQLLPPEFLGSHIASATSHSSGRTHDLSFRAATAIFGHLGIEWDITSIDDDELAELKEWIDFYKENRQFLNTGTVVRADRADESLWLHGVVSQDRHHALFSLVARYRSPMSPRGNIRFPGLDPEMTYHVRPVQVGHPVEGMVDASWFDGVDLTGAALEAAGIQAPGLNSEHALLIEISGMSKN</sequence>
<gene>
    <name evidence="9" type="ORF">CHT91_07235</name>
</gene>
<dbReference type="EC" id="3.2.1.22" evidence="2 5"/>
<dbReference type="GO" id="GO:0016052">
    <property type="term" value="P:carbohydrate catabolic process"/>
    <property type="evidence" value="ECO:0007669"/>
    <property type="project" value="InterPro"/>
</dbReference>
<feature type="active site" description="Proton donor" evidence="6">
    <location>
        <position position="522"/>
    </location>
</feature>
<dbReference type="PROSITE" id="PS00512">
    <property type="entry name" value="ALPHA_GALACTOSIDASE"/>
    <property type="match status" value="1"/>
</dbReference>
<dbReference type="Gene3D" id="2.70.98.60">
    <property type="entry name" value="alpha-galactosidase from lactobacil brevis"/>
    <property type="match status" value="1"/>
</dbReference>
<dbReference type="GO" id="GO:0004557">
    <property type="term" value="F:alpha-galactosidase activity"/>
    <property type="evidence" value="ECO:0007669"/>
    <property type="project" value="UniProtKB-UniRule"/>
</dbReference>
<dbReference type="PIRSF" id="PIRSF005536">
    <property type="entry name" value="Agal"/>
    <property type="match status" value="1"/>
</dbReference>
<feature type="domain" description="Glycosyl hydrolase family 36 N-terminal" evidence="8">
    <location>
        <begin position="25"/>
        <end position="266"/>
    </location>
</feature>
<dbReference type="EMBL" id="NOWI01000006">
    <property type="protein sequence ID" value="RFT43826.1"/>
    <property type="molecule type" value="Genomic_DNA"/>
</dbReference>
<dbReference type="InterPro" id="IPR017853">
    <property type="entry name" value="GH"/>
</dbReference>
<evidence type="ECO:0000256" key="7">
    <source>
        <dbReference type="PIRSR" id="PIRSR005536-2"/>
    </source>
</evidence>
<dbReference type="InterPro" id="IPR002252">
    <property type="entry name" value="Glyco_hydro_36"/>
</dbReference>
<evidence type="ECO:0000256" key="4">
    <source>
        <dbReference type="ARBA" id="ARBA00023295"/>
    </source>
</evidence>
<evidence type="ECO:0000256" key="3">
    <source>
        <dbReference type="ARBA" id="ARBA00022801"/>
    </source>
</evidence>
<keyword evidence="3 5" id="KW-0378">Hydrolase</keyword>
<feature type="active site" description="Nucleophile" evidence="6">
    <location>
        <position position="456"/>
    </location>
</feature>
<dbReference type="InterPro" id="IPR038417">
    <property type="entry name" value="Alpga-gal_N_sf"/>
</dbReference>
<dbReference type="FunFam" id="3.20.20.70:FF:000118">
    <property type="entry name" value="Alpha-galactosidase"/>
    <property type="match status" value="1"/>
</dbReference>
<feature type="binding site" evidence="7">
    <location>
        <position position="181"/>
    </location>
    <ligand>
        <name>substrate</name>
    </ligand>
</feature>
<feature type="binding site" evidence="7">
    <location>
        <position position="500"/>
    </location>
    <ligand>
        <name>substrate</name>
    </ligand>
</feature>
<comment type="catalytic activity">
    <reaction evidence="1 5">
        <text>Hydrolysis of terminal, non-reducing alpha-D-galactose residues in alpha-D-galactosides, including galactose oligosaccharides, galactomannans and galactolipids.</text>
        <dbReference type="EC" id="3.2.1.22"/>
    </reaction>
</comment>
<evidence type="ECO:0000313" key="9">
    <source>
        <dbReference type="EMBL" id="RFT43826.1"/>
    </source>
</evidence>
<dbReference type="InterPro" id="IPR013780">
    <property type="entry name" value="Glyco_hydro_b"/>
</dbReference>
<dbReference type="InterPro" id="IPR013785">
    <property type="entry name" value="Aldolase_TIM"/>
</dbReference>
<dbReference type="InterPro" id="IPR000111">
    <property type="entry name" value="Glyco_hydro_27/36_CS"/>
</dbReference>
<dbReference type="AlphaFoldDB" id="A0A3E2DEL7"/>
<evidence type="ECO:0000256" key="5">
    <source>
        <dbReference type="PIRNR" id="PIRNR005536"/>
    </source>
</evidence>
<dbReference type="Gene3D" id="2.60.40.1180">
    <property type="entry name" value="Golgi alpha-mannosidase II"/>
    <property type="match status" value="1"/>
</dbReference>
<feature type="binding site" evidence="7">
    <location>
        <position position="522"/>
    </location>
    <ligand>
        <name>substrate</name>
    </ligand>
</feature>
<dbReference type="InterPro" id="IPR050985">
    <property type="entry name" value="Alpha-glycosidase_related"/>
</dbReference>
<dbReference type="Gene3D" id="3.20.20.70">
    <property type="entry name" value="Aldolase class I"/>
    <property type="match status" value="1"/>
</dbReference>
<protein>
    <recommendedName>
        <fullName evidence="2 5">Alpha-galactosidase</fullName>
        <ecNumber evidence="2 5">3.2.1.22</ecNumber>
    </recommendedName>
</protein>
<dbReference type="PRINTS" id="PR00743">
    <property type="entry name" value="GLHYDRLASE36"/>
</dbReference>
<dbReference type="Pfam" id="PF02065">
    <property type="entry name" value="Melibiase"/>
    <property type="match status" value="1"/>
</dbReference>
<dbReference type="Pfam" id="PF16875">
    <property type="entry name" value="Glyco_hydro_36N"/>
    <property type="match status" value="1"/>
</dbReference>
<dbReference type="PANTHER" id="PTHR43053:SF3">
    <property type="entry name" value="ALPHA-GALACTOSIDASE C-RELATED"/>
    <property type="match status" value="1"/>
</dbReference>